<dbReference type="Proteomes" id="UP000821837">
    <property type="component" value="Unassembled WGS sequence"/>
</dbReference>
<gene>
    <name evidence="1" type="ORF">HPB52_004811</name>
</gene>
<keyword evidence="2" id="KW-1185">Reference proteome</keyword>
<comment type="caution">
    <text evidence="1">The sequence shown here is derived from an EMBL/GenBank/DDBJ whole genome shotgun (WGS) entry which is preliminary data.</text>
</comment>
<name>A0A9D4SME1_RHISA</name>
<dbReference type="EMBL" id="JABSTV010001255">
    <property type="protein sequence ID" value="KAH7935223.1"/>
    <property type="molecule type" value="Genomic_DNA"/>
</dbReference>
<dbReference type="AlphaFoldDB" id="A0A9D4SME1"/>
<organism evidence="1 2">
    <name type="scientific">Rhipicephalus sanguineus</name>
    <name type="common">Brown dog tick</name>
    <name type="synonym">Ixodes sanguineus</name>
    <dbReference type="NCBI Taxonomy" id="34632"/>
    <lineage>
        <taxon>Eukaryota</taxon>
        <taxon>Metazoa</taxon>
        <taxon>Ecdysozoa</taxon>
        <taxon>Arthropoda</taxon>
        <taxon>Chelicerata</taxon>
        <taxon>Arachnida</taxon>
        <taxon>Acari</taxon>
        <taxon>Parasitiformes</taxon>
        <taxon>Ixodida</taxon>
        <taxon>Ixodoidea</taxon>
        <taxon>Ixodidae</taxon>
        <taxon>Rhipicephalinae</taxon>
        <taxon>Rhipicephalus</taxon>
        <taxon>Rhipicephalus</taxon>
    </lineage>
</organism>
<protein>
    <submittedName>
        <fullName evidence="1">Uncharacterized protein</fullName>
    </submittedName>
</protein>
<sequence length="67" mass="7547">MCPGKEGIVIMSSSRKGLQRLEDFIKKDDGLGNKLNTTLPKGKQLEIKVISIDEEFVNEDISRKIIE</sequence>
<evidence type="ECO:0000313" key="1">
    <source>
        <dbReference type="EMBL" id="KAH7935223.1"/>
    </source>
</evidence>
<reference evidence="1" key="2">
    <citation type="submission" date="2021-09" db="EMBL/GenBank/DDBJ databases">
        <authorList>
            <person name="Jia N."/>
            <person name="Wang J."/>
            <person name="Shi W."/>
            <person name="Du L."/>
            <person name="Sun Y."/>
            <person name="Zhan W."/>
            <person name="Jiang J."/>
            <person name="Wang Q."/>
            <person name="Zhang B."/>
            <person name="Ji P."/>
            <person name="Sakyi L.B."/>
            <person name="Cui X."/>
            <person name="Yuan T."/>
            <person name="Jiang B."/>
            <person name="Yang W."/>
            <person name="Lam T.T.-Y."/>
            <person name="Chang Q."/>
            <person name="Ding S."/>
            <person name="Wang X."/>
            <person name="Zhu J."/>
            <person name="Ruan X."/>
            <person name="Zhao L."/>
            <person name="Wei J."/>
            <person name="Que T."/>
            <person name="Du C."/>
            <person name="Cheng J."/>
            <person name="Dai P."/>
            <person name="Han X."/>
            <person name="Huang E."/>
            <person name="Gao Y."/>
            <person name="Liu J."/>
            <person name="Shao H."/>
            <person name="Ye R."/>
            <person name="Li L."/>
            <person name="Wei W."/>
            <person name="Wang X."/>
            <person name="Wang C."/>
            <person name="Huo Q."/>
            <person name="Li W."/>
            <person name="Guo W."/>
            <person name="Chen H."/>
            <person name="Chen S."/>
            <person name="Zhou L."/>
            <person name="Zhou L."/>
            <person name="Ni X."/>
            <person name="Tian J."/>
            <person name="Zhou Y."/>
            <person name="Sheng Y."/>
            <person name="Liu T."/>
            <person name="Pan Y."/>
            <person name="Xia L."/>
            <person name="Li J."/>
            <person name="Zhao F."/>
            <person name="Cao W."/>
        </authorList>
    </citation>
    <scope>NUCLEOTIDE SEQUENCE</scope>
    <source>
        <strain evidence="1">Rsan-2018</strain>
        <tissue evidence="1">Larvae</tissue>
    </source>
</reference>
<evidence type="ECO:0000313" key="2">
    <source>
        <dbReference type="Proteomes" id="UP000821837"/>
    </source>
</evidence>
<reference evidence="1" key="1">
    <citation type="journal article" date="2020" name="Cell">
        <title>Large-Scale Comparative Analyses of Tick Genomes Elucidate Their Genetic Diversity and Vector Capacities.</title>
        <authorList>
            <consortium name="Tick Genome and Microbiome Consortium (TIGMIC)"/>
            <person name="Jia N."/>
            <person name="Wang J."/>
            <person name="Shi W."/>
            <person name="Du L."/>
            <person name="Sun Y."/>
            <person name="Zhan W."/>
            <person name="Jiang J.F."/>
            <person name="Wang Q."/>
            <person name="Zhang B."/>
            <person name="Ji P."/>
            <person name="Bell-Sakyi L."/>
            <person name="Cui X.M."/>
            <person name="Yuan T.T."/>
            <person name="Jiang B.G."/>
            <person name="Yang W.F."/>
            <person name="Lam T.T."/>
            <person name="Chang Q.C."/>
            <person name="Ding S.J."/>
            <person name="Wang X.J."/>
            <person name="Zhu J.G."/>
            <person name="Ruan X.D."/>
            <person name="Zhao L."/>
            <person name="Wei J.T."/>
            <person name="Ye R.Z."/>
            <person name="Que T.C."/>
            <person name="Du C.H."/>
            <person name="Zhou Y.H."/>
            <person name="Cheng J.X."/>
            <person name="Dai P.F."/>
            <person name="Guo W.B."/>
            <person name="Han X.H."/>
            <person name="Huang E.J."/>
            <person name="Li L.F."/>
            <person name="Wei W."/>
            <person name="Gao Y.C."/>
            <person name="Liu J.Z."/>
            <person name="Shao H.Z."/>
            <person name="Wang X."/>
            <person name="Wang C.C."/>
            <person name="Yang T.C."/>
            <person name="Huo Q.B."/>
            <person name="Li W."/>
            <person name="Chen H.Y."/>
            <person name="Chen S.E."/>
            <person name="Zhou L.G."/>
            <person name="Ni X.B."/>
            <person name="Tian J.H."/>
            <person name="Sheng Y."/>
            <person name="Liu T."/>
            <person name="Pan Y.S."/>
            <person name="Xia L.Y."/>
            <person name="Li J."/>
            <person name="Zhao F."/>
            <person name="Cao W.C."/>
        </authorList>
    </citation>
    <scope>NUCLEOTIDE SEQUENCE</scope>
    <source>
        <strain evidence="1">Rsan-2018</strain>
    </source>
</reference>
<proteinExistence type="predicted"/>
<accession>A0A9D4SME1</accession>